<dbReference type="Proteomes" id="UP000076577">
    <property type="component" value="Unassembled WGS sequence"/>
</dbReference>
<dbReference type="PRINTS" id="PR00385">
    <property type="entry name" value="P450"/>
</dbReference>
<evidence type="ECO:0000313" key="8">
    <source>
        <dbReference type="EMBL" id="KZL12587.1"/>
    </source>
</evidence>
<evidence type="ECO:0000256" key="2">
    <source>
        <dbReference type="ARBA" id="ARBA00022617"/>
    </source>
</evidence>
<reference evidence="8 9" key="1">
    <citation type="journal article" date="2016" name="Front. Microbiol.">
        <title>Comparative Genomic Analysis Reveals a Diverse Repertoire of Genes Involved in Prokaryote-Eukaryote Interactions within the Pseudovibrio Genus.</title>
        <authorList>
            <person name="Romano S."/>
            <person name="Fernandez-Guerra A."/>
            <person name="Reen F.J."/>
            <person name="Glockner F.O."/>
            <person name="Crowley S.P."/>
            <person name="O'Sullivan O."/>
            <person name="Cotter P.D."/>
            <person name="Adams C."/>
            <person name="Dobson A.D."/>
            <person name="O'Gara F."/>
        </authorList>
    </citation>
    <scope>NUCLEOTIDE SEQUENCE [LARGE SCALE GENOMIC DNA]</scope>
    <source>
        <strain evidence="8 9">Ad2</strain>
    </source>
</reference>
<name>A0A165UN16_9HYPH</name>
<sequence>MENRTSLYRPPAPYPGEAKEGWRDFRNYVGSDPLSMIPKELYECAVFQFDDVEPLKFLINEPKLLSRVLEEQRASFSKSGGLAELMKPILHNGLFSAEGVDWKDQHEMVTPIFSNTSVRISFGYIQEALSSFGERLQAYADSGKTIKLAEEINFLIADINFRCVFSKPIEIQLEHQCFNSIMKYEEEVTETASDLNQRYGKSEPAFTDAALKTAEDVRKVISQIIDDHIHNRPPNSQNFFQVLQNARVPSTGKHFTRSQLIDQVASIFLSSHETTSAALCWSIFILAQCPKIVERIRSEVQMVTASARISYEHLPRLRFTRDVFKEVLRLYPPVLYLSRVAREDTLLGNTLIPKESMVIISPWIVHRHNSFWENPDQFDPDRFSRGEAKATLGSYFPFGLGPRMCTGASYVTFLGIKVIAQLCTMFDFETLNTDEVRPDSSLYLKPSRPVLCKVHKRKNST</sequence>
<keyword evidence="9" id="KW-1185">Reference proteome</keyword>
<dbReference type="AlphaFoldDB" id="A0A165UN16"/>
<dbReference type="PRINTS" id="PR00463">
    <property type="entry name" value="EP450I"/>
</dbReference>
<keyword evidence="5 7" id="KW-0408">Iron</keyword>
<protein>
    <submittedName>
        <fullName evidence="8">Bifunctional P-450/NADPH-P450 reductase</fullName>
    </submittedName>
</protein>
<dbReference type="InterPro" id="IPR001128">
    <property type="entry name" value="Cyt_P450"/>
</dbReference>
<evidence type="ECO:0000256" key="1">
    <source>
        <dbReference type="ARBA" id="ARBA00010617"/>
    </source>
</evidence>
<evidence type="ECO:0000313" key="9">
    <source>
        <dbReference type="Proteomes" id="UP000076577"/>
    </source>
</evidence>
<comment type="cofactor">
    <cofactor evidence="7">
        <name>heme</name>
        <dbReference type="ChEBI" id="CHEBI:30413"/>
    </cofactor>
</comment>
<dbReference type="PATRIC" id="fig|989403.3.peg.4239"/>
<proteinExistence type="inferred from homology"/>
<dbReference type="STRING" id="989403.SAMN05421798_10187"/>
<dbReference type="Pfam" id="PF00067">
    <property type="entry name" value="p450"/>
    <property type="match status" value="1"/>
</dbReference>
<dbReference type="SUPFAM" id="SSF48264">
    <property type="entry name" value="Cytochrome P450"/>
    <property type="match status" value="1"/>
</dbReference>
<keyword evidence="4" id="KW-0560">Oxidoreductase</keyword>
<evidence type="ECO:0000256" key="3">
    <source>
        <dbReference type="ARBA" id="ARBA00022723"/>
    </source>
</evidence>
<keyword evidence="6" id="KW-0503">Monooxygenase</keyword>
<evidence type="ECO:0000256" key="7">
    <source>
        <dbReference type="PIRSR" id="PIRSR602401-1"/>
    </source>
</evidence>
<dbReference type="EMBL" id="LMCB01000098">
    <property type="protein sequence ID" value="KZL12587.1"/>
    <property type="molecule type" value="Genomic_DNA"/>
</dbReference>
<gene>
    <name evidence="8" type="ORF">PsAD2_03893</name>
</gene>
<dbReference type="InterPro" id="IPR050196">
    <property type="entry name" value="Cytochrome_P450_Monoox"/>
</dbReference>
<dbReference type="Gene3D" id="1.10.630.10">
    <property type="entry name" value="Cytochrome P450"/>
    <property type="match status" value="1"/>
</dbReference>
<keyword evidence="2 7" id="KW-0349">Heme</keyword>
<comment type="similarity">
    <text evidence="1">Belongs to the cytochrome P450 family.</text>
</comment>
<feature type="binding site" description="axial binding residue" evidence="7">
    <location>
        <position position="405"/>
    </location>
    <ligand>
        <name>heme</name>
        <dbReference type="ChEBI" id="CHEBI:30413"/>
    </ligand>
    <ligandPart>
        <name>Fe</name>
        <dbReference type="ChEBI" id="CHEBI:18248"/>
    </ligandPart>
</feature>
<dbReference type="GO" id="GO:0020037">
    <property type="term" value="F:heme binding"/>
    <property type="evidence" value="ECO:0007669"/>
    <property type="project" value="InterPro"/>
</dbReference>
<accession>A0A165UN16</accession>
<dbReference type="PANTHER" id="PTHR24291">
    <property type="entry name" value="CYTOCHROME P450 FAMILY 4"/>
    <property type="match status" value="1"/>
</dbReference>
<dbReference type="RefSeq" id="WP_068009661.1">
    <property type="nucleotide sequence ID" value="NZ_FOFM01000001.1"/>
</dbReference>
<dbReference type="GO" id="GO:0004497">
    <property type="term" value="F:monooxygenase activity"/>
    <property type="evidence" value="ECO:0007669"/>
    <property type="project" value="UniProtKB-KW"/>
</dbReference>
<dbReference type="GO" id="GO:0016705">
    <property type="term" value="F:oxidoreductase activity, acting on paired donors, with incorporation or reduction of molecular oxygen"/>
    <property type="evidence" value="ECO:0007669"/>
    <property type="project" value="InterPro"/>
</dbReference>
<dbReference type="InterPro" id="IPR036396">
    <property type="entry name" value="Cyt_P450_sf"/>
</dbReference>
<evidence type="ECO:0000256" key="6">
    <source>
        <dbReference type="ARBA" id="ARBA00023033"/>
    </source>
</evidence>
<evidence type="ECO:0000256" key="4">
    <source>
        <dbReference type="ARBA" id="ARBA00023002"/>
    </source>
</evidence>
<dbReference type="PANTHER" id="PTHR24291:SF50">
    <property type="entry name" value="BIFUNCTIONAL ALBAFLAVENONE MONOOXYGENASE_TERPENE SYNTHASE"/>
    <property type="match status" value="1"/>
</dbReference>
<dbReference type="InterPro" id="IPR002401">
    <property type="entry name" value="Cyt_P450_E_grp-I"/>
</dbReference>
<dbReference type="OrthoDB" id="9764248at2"/>
<dbReference type="GO" id="GO:0005506">
    <property type="term" value="F:iron ion binding"/>
    <property type="evidence" value="ECO:0007669"/>
    <property type="project" value="InterPro"/>
</dbReference>
<organism evidence="8 9">
    <name type="scientific">Pseudovibrio axinellae</name>
    <dbReference type="NCBI Taxonomy" id="989403"/>
    <lineage>
        <taxon>Bacteria</taxon>
        <taxon>Pseudomonadati</taxon>
        <taxon>Pseudomonadota</taxon>
        <taxon>Alphaproteobacteria</taxon>
        <taxon>Hyphomicrobiales</taxon>
        <taxon>Stappiaceae</taxon>
        <taxon>Pseudovibrio</taxon>
    </lineage>
</organism>
<comment type="caution">
    <text evidence="8">The sequence shown here is derived from an EMBL/GenBank/DDBJ whole genome shotgun (WGS) entry which is preliminary data.</text>
</comment>
<evidence type="ECO:0000256" key="5">
    <source>
        <dbReference type="ARBA" id="ARBA00023004"/>
    </source>
</evidence>
<keyword evidence="3 7" id="KW-0479">Metal-binding</keyword>